<evidence type="ECO:0000313" key="2">
    <source>
        <dbReference type="Proteomes" id="UP000199421"/>
    </source>
</evidence>
<dbReference type="RefSeq" id="WP_093316647.1">
    <property type="nucleotide sequence ID" value="NZ_FOAF01000001.1"/>
</dbReference>
<reference evidence="2" key="1">
    <citation type="submission" date="2016-10" db="EMBL/GenBank/DDBJ databases">
        <authorList>
            <person name="Varghese N."/>
            <person name="Submissions S."/>
        </authorList>
    </citation>
    <scope>NUCLEOTIDE SEQUENCE [LARGE SCALE GENOMIC DNA]</scope>
    <source>
        <strain evidence="2">DSM 18733</strain>
    </source>
</reference>
<dbReference type="STRING" id="407022.SAMN05661044_00129"/>
<dbReference type="OrthoDB" id="662471at2"/>
<name>A0A1H7GQ81_OLID1</name>
<accession>A0A1H7GQ81</accession>
<sequence>MDNFVCIKFIKEYNKVIYYSVVINEDEDQTSLFEGFIDKHSVVNKEKLNHILTWLRVIGNRHGALSHLFRDEKDAAALPPPGAKREPCYIEEDQTASNNLRLYCHRLNEHVVILFDGDIKTADQAQNCPQVAPHFNLANTLALAIDNALRDGDIEWDDDYLDIIYEQNLKIVF</sequence>
<evidence type="ECO:0000313" key="1">
    <source>
        <dbReference type="EMBL" id="SEK39152.1"/>
    </source>
</evidence>
<gene>
    <name evidence="1" type="ORF">SAMN05661044_00129</name>
</gene>
<proteinExistence type="predicted"/>
<dbReference type="EMBL" id="FOAF01000001">
    <property type="protein sequence ID" value="SEK39152.1"/>
    <property type="molecule type" value="Genomic_DNA"/>
</dbReference>
<keyword evidence="2" id="KW-1185">Reference proteome</keyword>
<organism evidence="1 2">
    <name type="scientific">Olivibacter domesticus</name>
    <name type="common">Pseudosphingobacterium domesticum</name>
    <dbReference type="NCBI Taxonomy" id="407022"/>
    <lineage>
        <taxon>Bacteria</taxon>
        <taxon>Pseudomonadati</taxon>
        <taxon>Bacteroidota</taxon>
        <taxon>Sphingobacteriia</taxon>
        <taxon>Sphingobacteriales</taxon>
        <taxon>Sphingobacteriaceae</taxon>
        <taxon>Olivibacter</taxon>
    </lineage>
</organism>
<dbReference type="AlphaFoldDB" id="A0A1H7GQ81"/>
<protein>
    <submittedName>
        <fullName evidence="1">Uncharacterized protein</fullName>
    </submittedName>
</protein>
<dbReference type="Proteomes" id="UP000199421">
    <property type="component" value="Unassembled WGS sequence"/>
</dbReference>